<dbReference type="OrthoDB" id="25304at2157"/>
<name>E1QRQ5_VULDI</name>
<dbReference type="KEGG" id="vdi:Vdis_0015"/>
<dbReference type="Proteomes" id="UP000006681">
    <property type="component" value="Chromosome"/>
</dbReference>
<accession>E1QRQ5</accession>
<dbReference type="RefSeq" id="WP_013335155.1">
    <property type="nucleotide sequence ID" value="NC_014537.1"/>
</dbReference>
<dbReference type="GeneID" id="9750927"/>
<dbReference type="AlphaFoldDB" id="E1QRQ5"/>
<organism evidence="1 2">
    <name type="scientific">Vulcanisaeta distributa (strain DSM 14429 / JCM 11212 / NBRC 100878 / IC-017)</name>
    <dbReference type="NCBI Taxonomy" id="572478"/>
    <lineage>
        <taxon>Archaea</taxon>
        <taxon>Thermoproteota</taxon>
        <taxon>Thermoprotei</taxon>
        <taxon>Thermoproteales</taxon>
        <taxon>Thermoproteaceae</taxon>
        <taxon>Vulcanisaeta</taxon>
    </lineage>
</organism>
<proteinExistence type="predicted"/>
<evidence type="ECO:0000313" key="1">
    <source>
        <dbReference type="EMBL" id="ADN49430.1"/>
    </source>
</evidence>
<keyword evidence="2" id="KW-1185">Reference proteome</keyword>
<gene>
    <name evidence="1" type="ordered locus">Vdis_0015</name>
</gene>
<dbReference type="eggNOG" id="arCOG04017">
    <property type="taxonomic scope" value="Archaea"/>
</dbReference>
<reference evidence="2" key="2">
    <citation type="journal article" date="2010" name="Stand. Genomic Sci.">
        <title>Complete genome sequence of Vulcanisaeta distributa type strain (IC-017T).</title>
        <authorList>
            <person name="Mavromatis K."/>
            <person name="Sikorski J."/>
            <person name="Pabst E."/>
            <person name="Teshima H."/>
            <person name="Lapidus A."/>
            <person name="Lucas S."/>
            <person name="Nolan M."/>
            <person name="Glavina Del Rio T."/>
            <person name="Cheng J."/>
            <person name="Bruce D."/>
            <person name="Goodwin L."/>
            <person name="Pitluck S."/>
            <person name="Liolios K."/>
            <person name="Ivanova N."/>
            <person name="Mikhailova N."/>
            <person name="Pati A."/>
            <person name="Chen A."/>
            <person name="Palaniappan K."/>
            <person name="Land M."/>
            <person name="Hauser L."/>
            <person name="Chang Y."/>
            <person name="Jeffries C."/>
            <person name="Rohde M."/>
            <person name="Spring S."/>
            <person name="Goker M."/>
            <person name="Wirth R."/>
            <person name="Woyke T."/>
            <person name="Bristow J."/>
            <person name="Eisen J."/>
            <person name="Markowitz V."/>
            <person name="Hugenholtz P."/>
            <person name="Klenk H."/>
            <person name="Kyrpides N."/>
        </authorList>
    </citation>
    <scope>NUCLEOTIDE SEQUENCE [LARGE SCALE GENOMIC DNA]</scope>
    <source>
        <strain evidence="2">DSM 14429 / JCM 11212 / NBRC 100878 / IC-017</strain>
    </source>
</reference>
<dbReference type="EMBL" id="CP002100">
    <property type="protein sequence ID" value="ADN49430.1"/>
    <property type="molecule type" value="Genomic_DNA"/>
</dbReference>
<evidence type="ECO:0000313" key="2">
    <source>
        <dbReference type="Proteomes" id="UP000006681"/>
    </source>
</evidence>
<dbReference type="HOGENOM" id="CLU_149114_0_0_2"/>
<reference evidence="1 2" key="1">
    <citation type="journal article" date="2010" name="Stand. Genomic Sci.">
        <title>Complete genome sequence of Vulcanisaeta distributa type strain (IC-017).</title>
        <authorList>
            <person name="Mavromatis K."/>
            <person name="Sikorski J."/>
            <person name="Pabst E."/>
            <person name="Teshima H."/>
            <person name="Lapidus A."/>
            <person name="Lucas S."/>
            <person name="Nolan M."/>
            <person name="Glavina Del Rio T."/>
            <person name="Cheng J.F."/>
            <person name="Bruce D."/>
            <person name="Goodwin L."/>
            <person name="Pitluck S."/>
            <person name="Liolios K."/>
            <person name="Ivanova N."/>
            <person name="Mikhailova N."/>
            <person name="Pati A."/>
            <person name="Chen A."/>
            <person name="Palaniappan K."/>
            <person name="Land M."/>
            <person name="Hauser L."/>
            <person name="Chang Y.J."/>
            <person name="Jeffries C.D."/>
            <person name="Rohde M."/>
            <person name="Spring S."/>
            <person name="Goker M."/>
            <person name="Wirth R."/>
            <person name="Woyke T."/>
            <person name="Bristow J."/>
            <person name="Eisen J.A."/>
            <person name="Markowitz V."/>
            <person name="Hugenholtz P."/>
            <person name="Klenk H.P."/>
            <person name="Kyrpides N.C."/>
        </authorList>
    </citation>
    <scope>NUCLEOTIDE SEQUENCE [LARGE SCALE GENOMIC DNA]</scope>
    <source>
        <strain evidence="2">DSM 14429 / JCM 11212 / NBRC 100878 / IC-017</strain>
    </source>
</reference>
<protein>
    <submittedName>
        <fullName evidence="1">Uncharacterized protein</fullName>
    </submittedName>
</protein>
<dbReference type="STRING" id="572478.Vdis_0015"/>
<sequence length="139" mass="15148">MAIRLRVKLSSIMGKTTVAKALVTTGYETQEPEVLIPRGVAEDLNLLPKLPSGSEVKNYVLADGTVTRLILIPNAVQVWVLENDREVGGITAHAVISERADEVLLSDKLVSKLGIVLLDIGEGIWCFKDEIGKTVRRSL</sequence>